<keyword evidence="1" id="KW-1133">Transmembrane helix</keyword>
<reference evidence="2 3" key="1">
    <citation type="submission" date="2015-05" db="EMBL/GenBank/DDBJ databases">
        <authorList>
            <person name="Wang D.B."/>
            <person name="Wang M."/>
        </authorList>
    </citation>
    <scope>NUCLEOTIDE SEQUENCE [LARGE SCALE GENOMIC DNA]</scope>
    <source>
        <strain evidence="2">VL1</strain>
    </source>
</reference>
<dbReference type="EMBL" id="CVQH01001558">
    <property type="protein sequence ID" value="CRK03167.1"/>
    <property type="molecule type" value="Genomic_DNA"/>
</dbReference>
<feature type="transmembrane region" description="Helical" evidence="1">
    <location>
        <begin position="117"/>
        <end position="136"/>
    </location>
</feature>
<evidence type="ECO:0000313" key="3">
    <source>
        <dbReference type="Proteomes" id="UP000044602"/>
    </source>
</evidence>
<proteinExistence type="predicted"/>
<dbReference type="Proteomes" id="UP000044602">
    <property type="component" value="Unassembled WGS sequence"/>
</dbReference>
<keyword evidence="1" id="KW-0472">Membrane</keyword>
<dbReference type="AlphaFoldDB" id="A0A0G4KK15"/>
<sequence>MGNLRNVKLTPMDFMVRILDSRSDVLFARFHLRTELAKFTIALSEPKFDALWTLRSGTWAAHHQSSESSRLSEDIQGPYYEAGRRFFVESESTFLPLVIFVFFSAMSFLRSRGLRTTLVSLALTTSVGAGACFIGLQQWTKPTYFEAFDFKSHPVLHHPSLEPLRLAEKPQFGDSCVREVAFQDIEPELLQDGLSGGTALLEQFAGGVFGRYAFRIQRNLMKKFRKSDANSTDLWEEEQISHSDFNIGTIIADDFIVRDKSSTSIMLQGGTSPRYSPDEPHEMDTIVTLRVNLDRERQLAEFRLECIVATNGITTDDRPALGTAEIFLHQCYSKLLLTAGSDSCIL</sequence>
<organism evidence="2 3">
    <name type="scientific">Verticillium longisporum</name>
    <name type="common">Verticillium dahliae var. longisporum</name>
    <dbReference type="NCBI Taxonomy" id="100787"/>
    <lineage>
        <taxon>Eukaryota</taxon>
        <taxon>Fungi</taxon>
        <taxon>Dikarya</taxon>
        <taxon>Ascomycota</taxon>
        <taxon>Pezizomycotina</taxon>
        <taxon>Sordariomycetes</taxon>
        <taxon>Hypocreomycetidae</taxon>
        <taxon>Glomerellales</taxon>
        <taxon>Plectosphaerellaceae</taxon>
        <taxon>Verticillium</taxon>
    </lineage>
</organism>
<keyword evidence="3" id="KW-1185">Reference proteome</keyword>
<name>A0A0G4KK15_VERLO</name>
<accession>A0A0G4KK15</accession>
<evidence type="ECO:0000256" key="1">
    <source>
        <dbReference type="SAM" id="Phobius"/>
    </source>
</evidence>
<evidence type="ECO:0000313" key="2">
    <source>
        <dbReference type="EMBL" id="CRK03167.1"/>
    </source>
</evidence>
<keyword evidence="1" id="KW-0812">Transmembrane</keyword>
<gene>
    <name evidence="2" type="ORF">BN1708_009616</name>
</gene>
<protein>
    <submittedName>
        <fullName evidence="2">Uncharacterized protein</fullName>
    </submittedName>
</protein>
<dbReference type="STRING" id="100787.A0A0G4KK15"/>
<feature type="transmembrane region" description="Helical" evidence="1">
    <location>
        <begin position="94"/>
        <end position="111"/>
    </location>
</feature>